<dbReference type="InterPro" id="IPR003593">
    <property type="entry name" value="AAA+_ATPase"/>
</dbReference>
<dbReference type="FunFam" id="3.40.50.300:FF:000425">
    <property type="entry name" value="Probable ABC transporter, ATP-binding subunit"/>
    <property type="match status" value="1"/>
</dbReference>
<dbReference type="SUPFAM" id="SSF52540">
    <property type="entry name" value="P-loop containing nucleoside triphosphate hydrolases"/>
    <property type="match status" value="1"/>
</dbReference>
<dbReference type="PANTHER" id="PTHR42781">
    <property type="entry name" value="SPERMIDINE/PUTRESCINE IMPORT ATP-BINDING PROTEIN POTA"/>
    <property type="match status" value="1"/>
</dbReference>
<reference evidence="7" key="1">
    <citation type="submission" date="2016-10" db="EMBL/GenBank/DDBJ databases">
        <authorList>
            <person name="Varghese N."/>
            <person name="Submissions S."/>
        </authorList>
    </citation>
    <scope>NUCLEOTIDE SEQUENCE [LARGE SCALE GENOMIC DNA]</scope>
    <source>
        <strain evidence="7">CGMCC 1.6963</strain>
    </source>
</reference>
<keyword evidence="1" id="KW-0813">Transport</keyword>
<dbReference type="InterPro" id="IPR027417">
    <property type="entry name" value="P-loop_NTPase"/>
</dbReference>
<dbReference type="InterPro" id="IPR050093">
    <property type="entry name" value="ABC_SmlMolc_Importer"/>
</dbReference>
<dbReference type="STRING" id="587636.SAMN05216199_3506"/>
<evidence type="ECO:0000259" key="5">
    <source>
        <dbReference type="PROSITE" id="PS50893"/>
    </source>
</evidence>
<dbReference type="SUPFAM" id="SSF50331">
    <property type="entry name" value="MOP-like"/>
    <property type="match status" value="1"/>
</dbReference>
<dbReference type="InterPro" id="IPR013611">
    <property type="entry name" value="Transp-assoc_OB_typ2"/>
</dbReference>
<dbReference type="InterPro" id="IPR017871">
    <property type="entry name" value="ABC_transporter-like_CS"/>
</dbReference>
<dbReference type="AlphaFoldDB" id="A0A1H9X8J1"/>
<dbReference type="Gene3D" id="3.40.50.300">
    <property type="entry name" value="P-loop containing nucleotide triphosphate hydrolases"/>
    <property type="match status" value="1"/>
</dbReference>
<dbReference type="EMBL" id="FOHB01000007">
    <property type="protein sequence ID" value="SES42506.1"/>
    <property type="molecule type" value="Genomic_DNA"/>
</dbReference>
<dbReference type="PROSITE" id="PS00211">
    <property type="entry name" value="ABC_TRANSPORTER_1"/>
    <property type="match status" value="1"/>
</dbReference>
<dbReference type="PANTHER" id="PTHR42781:SF4">
    <property type="entry name" value="SPERMIDINE_PUTRESCINE IMPORT ATP-BINDING PROTEIN POTA"/>
    <property type="match status" value="1"/>
</dbReference>
<dbReference type="InterPro" id="IPR003439">
    <property type="entry name" value="ABC_transporter-like_ATP-bd"/>
</dbReference>
<evidence type="ECO:0000256" key="3">
    <source>
        <dbReference type="ARBA" id="ARBA00022840"/>
    </source>
</evidence>
<dbReference type="EC" id="7.6.2.9" evidence="4"/>
<proteinExistence type="predicted"/>
<feature type="domain" description="ABC transporter" evidence="5">
    <location>
        <begin position="14"/>
        <end position="244"/>
    </location>
</feature>
<evidence type="ECO:0000313" key="6">
    <source>
        <dbReference type="EMBL" id="SES42506.1"/>
    </source>
</evidence>
<dbReference type="InterPro" id="IPR008995">
    <property type="entry name" value="Mo/tungstate-bd_C_term_dom"/>
</dbReference>
<organism evidence="6 7">
    <name type="scientific">Pedococcus cremeus</name>
    <dbReference type="NCBI Taxonomy" id="587636"/>
    <lineage>
        <taxon>Bacteria</taxon>
        <taxon>Bacillati</taxon>
        <taxon>Actinomycetota</taxon>
        <taxon>Actinomycetes</taxon>
        <taxon>Micrococcales</taxon>
        <taxon>Intrasporangiaceae</taxon>
        <taxon>Pedococcus</taxon>
    </lineage>
</organism>
<name>A0A1H9X8J1_9MICO</name>
<dbReference type="SMART" id="SM00382">
    <property type="entry name" value="AAA"/>
    <property type="match status" value="1"/>
</dbReference>
<dbReference type="Pfam" id="PF00005">
    <property type="entry name" value="ABC_tran"/>
    <property type="match status" value="1"/>
</dbReference>
<protein>
    <recommendedName>
        <fullName evidence="4">ABC-type quaternary amine transporter</fullName>
        <ecNumber evidence="4">7.6.2.9</ecNumber>
    </recommendedName>
</protein>
<dbReference type="GO" id="GO:0016887">
    <property type="term" value="F:ATP hydrolysis activity"/>
    <property type="evidence" value="ECO:0007669"/>
    <property type="project" value="InterPro"/>
</dbReference>
<dbReference type="Proteomes" id="UP000199019">
    <property type="component" value="Unassembled WGS sequence"/>
</dbReference>
<dbReference type="GO" id="GO:0043190">
    <property type="term" value="C:ATP-binding cassette (ABC) transporter complex"/>
    <property type="evidence" value="ECO:0007669"/>
    <property type="project" value="InterPro"/>
</dbReference>
<keyword evidence="2" id="KW-0547">Nucleotide-binding</keyword>
<dbReference type="Gene3D" id="2.40.50.100">
    <property type="match status" value="1"/>
</dbReference>
<evidence type="ECO:0000256" key="1">
    <source>
        <dbReference type="ARBA" id="ARBA00022448"/>
    </source>
</evidence>
<accession>A0A1H9X8J1</accession>
<keyword evidence="3 6" id="KW-0067">ATP-binding</keyword>
<sequence>MTSMTSTDGQGVAVQLTGLRRTYGALNALDHFTLHIAPGELVALLGPSGCGKTTALRCLAGLEDPDSGRIEVGGRDITSVPTSRRDMGMVFQAYSLFPHMTARQNVEFGLQLRKRSTQERRTRAADMLDLVGLSDQADKYAHQMSGGQQQRVALARALAIEPQVLLLDEPLSALDAKVRTQLRDEIRRIQLTVGTTTLFVTHDQEEALAVADRVGVMRAGHLEQLAAPEELYARPTSEFVADFVGLTNRLPGTAVDGHADVLGGRVPLLDGSATSGEVMVLVRPEGIDIAADPAGDATVLSGSFLGAHGRVTAETAGGHHVVVQVPSSAVAAYPPGTRVRLTARGDRALAVRAE</sequence>
<dbReference type="GO" id="GO:0005524">
    <property type="term" value="F:ATP binding"/>
    <property type="evidence" value="ECO:0007669"/>
    <property type="project" value="UniProtKB-KW"/>
</dbReference>
<evidence type="ECO:0000256" key="4">
    <source>
        <dbReference type="ARBA" id="ARBA00066388"/>
    </source>
</evidence>
<keyword evidence="7" id="KW-1185">Reference proteome</keyword>
<dbReference type="PROSITE" id="PS50893">
    <property type="entry name" value="ABC_TRANSPORTER_2"/>
    <property type="match status" value="1"/>
</dbReference>
<dbReference type="Pfam" id="PF08402">
    <property type="entry name" value="TOBE_2"/>
    <property type="match status" value="1"/>
</dbReference>
<evidence type="ECO:0000256" key="2">
    <source>
        <dbReference type="ARBA" id="ARBA00022741"/>
    </source>
</evidence>
<evidence type="ECO:0000313" key="7">
    <source>
        <dbReference type="Proteomes" id="UP000199019"/>
    </source>
</evidence>
<dbReference type="GO" id="GO:0015418">
    <property type="term" value="F:ABC-type quaternary ammonium compound transporting activity"/>
    <property type="evidence" value="ECO:0007669"/>
    <property type="project" value="UniProtKB-EC"/>
</dbReference>
<gene>
    <name evidence="6" type="ORF">SAMN05216199_3506</name>
</gene>